<dbReference type="InterPro" id="IPR042635">
    <property type="entry name" value="MEGF10/SREC1/2-like"/>
</dbReference>
<dbReference type="PROSITE" id="PS00383">
    <property type="entry name" value="TYR_PHOSPHATASE_1"/>
    <property type="match status" value="1"/>
</dbReference>
<evidence type="ECO:0000256" key="4">
    <source>
        <dbReference type="ARBA" id="ARBA00022912"/>
    </source>
</evidence>
<feature type="transmembrane region" description="Helical" evidence="7">
    <location>
        <begin position="1208"/>
        <end position="1230"/>
    </location>
</feature>
<dbReference type="InterPro" id="IPR029021">
    <property type="entry name" value="Prot-tyrosine_phosphatase-like"/>
</dbReference>
<feature type="domain" description="Tyrosine-protein phosphatase" evidence="9">
    <location>
        <begin position="1291"/>
        <end position="1547"/>
    </location>
</feature>
<accession>A0A8B8C9Q8</accession>
<dbReference type="PROSITE" id="PS50055">
    <property type="entry name" value="TYR_PHOSPHATASE_PTP"/>
    <property type="match status" value="2"/>
</dbReference>
<keyword evidence="11" id="KW-1185">Reference proteome</keyword>
<dbReference type="Gene3D" id="3.90.190.10">
    <property type="entry name" value="Protein tyrosine phosphatase superfamily"/>
    <property type="match status" value="2"/>
</dbReference>
<feature type="chain" id="PRO_5034844901" description="protein-tyrosine-phosphatase" evidence="8">
    <location>
        <begin position="19"/>
        <end position="1858"/>
    </location>
</feature>
<dbReference type="GO" id="GO:0005044">
    <property type="term" value="F:scavenger receptor activity"/>
    <property type="evidence" value="ECO:0007669"/>
    <property type="project" value="InterPro"/>
</dbReference>
<dbReference type="InterPro" id="IPR000387">
    <property type="entry name" value="Tyr_Pase_dom"/>
</dbReference>
<feature type="region of interest" description="Disordered" evidence="6">
    <location>
        <begin position="1245"/>
        <end position="1266"/>
    </location>
</feature>
<dbReference type="PANTHER" id="PTHR24043:SF8">
    <property type="entry name" value="EGF-LIKE DOMAIN-CONTAINING PROTEIN"/>
    <property type="match status" value="1"/>
</dbReference>
<evidence type="ECO:0000256" key="7">
    <source>
        <dbReference type="SAM" id="Phobius"/>
    </source>
</evidence>
<evidence type="ECO:0000256" key="6">
    <source>
        <dbReference type="SAM" id="MobiDB-lite"/>
    </source>
</evidence>
<dbReference type="InterPro" id="IPR008979">
    <property type="entry name" value="Galactose-bd-like_sf"/>
</dbReference>
<evidence type="ECO:0000313" key="11">
    <source>
        <dbReference type="Proteomes" id="UP000694844"/>
    </source>
</evidence>
<evidence type="ECO:0000256" key="1">
    <source>
        <dbReference type="ARBA" id="ARBA00013064"/>
    </source>
</evidence>
<dbReference type="KEGG" id="cvn:111116787"/>
<evidence type="ECO:0000256" key="8">
    <source>
        <dbReference type="SAM" id="SignalP"/>
    </source>
</evidence>
<keyword evidence="8" id="KW-0732">Signal</keyword>
<keyword evidence="7" id="KW-0812">Transmembrane</keyword>
<organism evidence="11 12">
    <name type="scientific">Crassostrea virginica</name>
    <name type="common">Eastern oyster</name>
    <dbReference type="NCBI Taxonomy" id="6565"/>
    <lineage>
        <taxon>Eukaryota</taxon>
        <taxon>Metazoa</taxon>
        <taxon>Spiralia</taxon>
        <taxon>Lophotrochozoa</taxon>
        <taxon>Mollusca</taxon>
        <taxon>Bivalvia</taxon>
        <taxon>Autobranchia</taxon>
        <taxon>Pteriomorphia</taxon>
        <taxon>Ostreida</taxon>
        <taxon>Ostreoidea</taxon>
        <taxon>Ostreidae</taxon>
        <taxon>Crassostrea</taxon>
    </lineage>
</organism>
<dbReference type="InterPro" id="IPR016130">
    <property type="entry name" value="Tyr_Pase_AS"/>
</dbReference>
<dbReference type="OrthoDB" id="100663at2759"/>
<evidence type="ECO:0000256" key="5">
    <source>
        <dbReference type="ARBA" id="ARBA00051722"/>
    </source>
</evidence>
<dbReference type="EC" id="3.1.3.48" evidence="1"/>
<keyword evidence="4" id="KW-0904">Protein phosphatase</keyword>
<keyword evidence="2" id="KW-0245">EGF-like domain</keyword>
<dbReference type="SMART" id="SM00194">
    <property type="entry name" value="PTPc"/>
    <property type="match status" value="2"/>
</dbReference>
<dbReference type="CDD" id="cd00047">
    <property type="entry name" value="PTPc"/>
    <property type="match status" value="2"/>
</dbReference>
<evidence type="ECO:0000259" key="9">
    <source>
        <dbReference type="PROSITE" id="PS50055"/>
    </source>
</evidence>
<dbReference type="Proteomes" id="UP000694844">
    <property type="component" value="Chromosome 10"/>
</dbReference>
<dbReference type="RefSeq" id="XP_022311496.1">
    <property type="nucleotide sequence ID" value="XM_022455788.1"/>
</dbReference>
<dbReference type="GeneID" id="111116787"/>
<proteinExistence type="predicted"/>
<keyword evidence="7" id="KW-1133">Transmembrane helix</keyword>
<keyword evidence="7" id="KW-0472">Membrane</keyword>
<dbReference type="InterPro" id="IPR000742">
    <property type="entry name" value="EGF"/>
</dbReference>
<feature type="signal peptide" evidence="8">
    <location>
        <begin position="1"/>
        <end position="18"/>
    </location>
</feature>
<feature type="domain" description="Tyrosine-protein phosphatase" evidence="9">
    <location>
        <begin position="1577"/>
        <end position="1831"/>
    </location>
</feature>
<dbReference type="PROSITE" id="PS50056">
    <property type="entry name" value="TYR_PHOSPHATASE_2"/>
    <property type="match status" value="2"/>
</dbReference>
<dbReference type="SUPFAM" id="SSF52799">
    <property type="entry name" value="(Phosphotyrosine protein) phosphatases II"/>
    <property type="match status" value="2"/>
</dbReference>
<evidence type="ECO:0000313" key="12">
    <source>
        <dbReference type="RefSeq" id="XP_022311496.1"/>
    </source>
</evidence>
<dbReference type="Pfam" id="PF00102">
    <property type="entry name" value="Y_phosphatase"/>
    <property type="match status" value="2"/>
</dbReference>
<dbReference type="GO" id="GO:0004725">
    <property type="term" value="F:protein tyrosine phosphatase activity"/>
    <property type="evidence" value="ECO:0007669"/>
    <property type="project" value="UniProtKB-EC"/>
</dbReference>
<dbReference type="PRINTS" id="PR00700">
    <property type="entry name" value="PRTYPHPHTASE"/>
</dbReference>
<feature type="domain" description="Tyrosine specific protein phosphatases" evidence="10">
    <location>
        <begin position="1469"/>
        <end position="1538"/>
    </location>
</feature>
<dbReference type="SMART" id="SM00181">
    <property type="entry name" value="EGF"/>
    <property type="match status" value="16"/>
</dbReference>
<gene>
    <name evidence="12" type="primary">LOC111116787</name>
</gene>
<comment type="catalytic activity">
    <reaction evidence="5">
        <text>O-phospho-L-tyrosyl-[protein] + H2O = L-tyrosyl-[protein] + phosphate</text>
        <dbReference type="Rhea" id="RHEA:10684"/>
        <dbReference type="Rhea" id="RHEA-COMP:10136"/>
        <dbReference type="Rhea" id="RHEA-COMP:20101"/>
        <dbReference type="ChEBI" id="CHEBI:15377"/>
        <dbReference type="ChEBI" id="CHEBI:43474"/>
        <dbReference type="ChEBI" id="CHEBI:46858"/>
        <dbReference type="ChEBI" id="CHEBI:61978"/>
        <dbReference type="EC" id="3.1.3.48"/>
    </reaction>
</comment>
<protein>
    <recommendedName>
        <fullName evidence="1">protein-tyrosine-phosphatase</fullName>
        <ecNumber evidence="1">3.1.3.48</ecNumber>
    </recommendedName>
</protein>
<dbReference type="InterPro" id="IPR003595">
    <property type="entry name" value="Tyr_Pase_cat"/>
</dbReference>
<dbReference type="Gene3D" id="2.170.300.10">
    <property type="entry name" value="Tie2 ligand-binding domain superfamily"/>
    <property type="match status" value="5"/>
</dbReference>
<sequence>MAAVLAVLFCLLLFLGQGRTYLQLVKPGNTTATSSSTYQTYSALRTVDGDVNQSISHCSHTHDKSQTKAWLRVDLKETFSIKSVKFWYRNDRGSTSVSTIRLREYSIRVSNDTTLPLPESSCYTDPGNVTLPTIIEKDCERTARYVWFYQDKGNGDEVPMLEICEVQVFGCEPGKYGVNCTKTCSHCKNHASCGVVDGECNDEGCAYSGYQTPNCQSCEAGKYGVNCTMTCSHCKNNASCGQEDGNCNDEGCAYSGYQTPNCQSCIDGIYGNGCNATCSKFCKNKICDRITGTCTDGCLAGYTGNQCNQKCNDGSYGQNCSKTCGQCSEGTCNHVNGTCTGGCKAGYRTEQCDTKCESGRYGNNCNDTCGHCLHDSCNHVNGTCVDGCENGYEGNLCEKQCNDGSYGQNCSEKCGQCSEGTCNHVNGTCTGGCKVGFKPDFCNTICTKGMYGKNCLHECSEHCLDKKNCDPADGTCKPCADGFEGKKCNQSCRNGTYGSGCMFKCSQHCLDKNSCNKVNGTCSKCRSGWHNRFCSALQLVEPGYASATSSSVHGNFLASSTIDGNTNQNISNCSHTDTGKPKAWLRVDLHKNFNIQSVKFWYRNDRGNVSTSTIRLRGYSIRVSNDTALPESSCYTDPGDVTLPTIIEKDCERTARYVWIYQNTSKSGETPMLEICEVQVFGCETGIDKRQCQKPCTHCKNSSYCNPVSRSCNSEGCAFPGYQAPLCQECVVGHYSDNCDKNCSVFCKNHSCEHTTGICTLGCQRGYMGSYCNQTCENDKFGQNCSETCGNCFENKTCNHVNGTCAGGCAAGFMTELCNTSCKDGQYGRDCQFNCSGNCLKEEVCDKENGACESCAEGYHGGKCDKRCETGKYGLNCTTNCGACLNDTDCHHVTGNCSSGCKNGWKDAEKCDKGCIDGRYGNDCGKTCSEFCRNQTCEQKTGTCAYGCLKGYTGEDCNQPCETGNYGQNCSETCGKCFENTCNHVNGTCATGCAAGFMTELCNISCQDGQYGRDCRYNCSGNCLNDGVCDRQNGTCGSCAMGYQGRKCDKRCENGKYGLDCKETCGACLNDTACDHETGNCSSGCKTGWYLTDKCDKACSDGSYGDNCTKKCSENCFLKTMCNKISGTCGKCKPGWDNEICNETCKKGMYGQDCRVPCGACNDDCLPTNGSCPGGCRTGFVGEKCTVRHLEITASSEKTFEADASGSIVAALSVLLALMIISIIVIFVVWRKRFGEKEREEHIPLQNVARSDEAGENDEQNDEPLTSSKCIKITDLPAVISLLEKDSNKGFQEEFQAIPYGEQPQIACTIGKLPENVPKNRFKTTFPYDHSRVVILGSKQGDYINANYIKNADSEVIYIAAQGPKPNTIVDFWKMVWQENVYVIAMVTNLTEGRKLKCEKYWPHSSTSHMTKEHFILRLTSQKTYANFVVHNLEILNRENNETRHVTHLQYTAWPDHGTPTPLELLVFYHYVSRAKDIHPENKLLVHCSAGIGRTGTFIALDALHRQGQTTGRINIVEYVHTMREDRMNMIQNANQYGFLYEVLYQSFRTKSYITAKNIFVQEVESIKDKAVNLSNFKKEFQELDCLRPVFSEDDLSVAKTQHKLNMTQDVLPADSMRVILTSYVAGRDTYYNAVPVSSFITKDCIISAQYPVPSASVDLIRLLVDHECSILVSMNPLSSIPSSKEWFKKDTLQGYRVEVYRTETLSENVLRSTMNVKAPTRDNWHKVSVYQVTTWMSTQNLPSDVRAVVDAVRFVQSSETIDAEHKMVVLSRDGATGCGVFCAVYNALQQLTQDEEVDLFTIVRLLQTRRPQMISDMNEYFFCCRALAELVNSGADNLYTNSASVCTQEEENLYANN</sequence>
<feature type="domain" description="Tyrosine specific protein phosphatases" evidence="10">
    <location>
        <begin position="1747"/>
        <end position="1822"/>
    </location>
</feature>
<dbReference type="InterPro" id="IPR000242">
    <property type="entry name" value="PTP_cat"/>
</dbReference>
<evidence type="ECO:0000256" key="2">
    <source>
        <dbReference type="ARBA" id="ARBA00022536"/>
    </source>
</evidence>
<reference evidence="12" key="1">
    <citation type="submission" date="2025-08" db="UniProtKB">
        <authorList>
            <consortium name="RefSeq"/>
        </authorList>
    </citation>
    <scope>IDENTIFICATION</scope>
    <source>
        <tissue evidence="12">Whole sample</tissue>
    </source>
</reference>
<dbReference type="Gene3D" id="2.60.120.260">
    <property type="entry name" value="Galactose-binding domain-like"/>
    <property type="match status" value="2"/>
</dbReference>
<dbReference type="FunFam" id="3.90.190.10:FF:000102">
    <property type="entry name" value="Receptor-type tyrosine-protein phosphatase"/>
    <property type="match status" value="1"/>
</dbReference>
<dbReference type="PANTHER" id="PTHR24043">
    <property type="entry name" value="SCAVENGER RECEPTOR CLASS F"/>
    <property type="match status" value="1"/>
</dbReference>
<dbReference type="Pfam" id="PF22633">
    <property type="entry name" value="F5_F8_type_C_2"/>
    <property type="match status" value="2"/>
</dbReference>
<evidence type="ECO:0000259" key="10">
    <source>
        <dbReference type="PROSITE" id="PS50056"/>
    </source>
</evidence>
<dbReference type="SUPFAM" id="SSF49785">
    <property type="entry name" value="Galactose-binding domain-like"/>
    <property type="match status" value="2"/>
</dbReference>
<dbReference type="SMART" id="SM00404">
    <property type="entry name" value="PTPc_motif"/>
    <property type="match status" value="2"/>
</dbReference>
<name>A0A8B8C9Q8_CRAVI</name>
<keyword evidence="3" id="KW-0378">Hydrolase</keyword>
<evidence type="ECO:0000256" key="3">
    <source>
        <dbReference type="ARBA" id="ARBA00022801"/>
    </source>
</evidence>